<keyword evidence="2 5" id="KW-1017">Isopeptide bond</keyword>
<dbReference type="GO" id="GO:0061908">
    <property type="term" value="C:phagophore"/>
    <property type="evidence" value="ECO:0007669"/>
    <property type="project" value="TreeGrafter"/>
</dbReference>
<protein>
    <recommendedName>
        <fullName evidence="5">Autophagy protein 5</fullName>
    </recommendedName>
</protein>
<dbReference type="PANTHER" id="PTHR13040:SF2">
    <property type="entry name" value="AUTOPHAGY PROTEIN 5"/>
    <property type="match status" value="1"/>
</dbReference>
<proteinExistence type="inferred from homology"/>
<dbReference type="GO" id="GO:0006995">
    <property type="term" value="P:cellular response to nitrogen starvation"/>
    <property type="evidence" value="ECO:0007669"/>
    <property type="project" value="TreeGrafter"/>
</dbReference>
<comment type="caution">
    <text evidence="10">The sequence shown here is derived from an EMBL/GenBank/DDBJ whole genome shotgun (WGS) entry which is preliminary data.</text>
</comment>
<keyword evidence="5" id="KW-0963">Cytoplasm</keyword>
<dbReference type="GO" id="GO:0005776">
    <property type="term" value="C:autophagosome"/>
    <property type="evidence" value="ECO:0007669"/>
    <property type="project" value="TreeGrafter"/>
</dbReference>
<comment type="function">
    <text evidence="5">Required for autophagy.</text>
</comment>
<dbReference type="GO" id="GO:0034274">
    <property type="term" value="C:Atg12-Atg5-Atg16 complex"/>
    <property type="evidence" value="ECO:0007669"/>
    <property type="project" value="TreeGrafter"/>
</dbReference>
<keyword evidence="11" id="KW-1185">Reference proteome</keyword>
<evidence type="ECO:0000259" key="7">
    <source>
        <dbReference type="Pfam" id="PF04106"/>
    </source>
</evidence>
<dbReference type="Proteomes" id="UP000007264">
    <property type="component" value="Unassembled WGS sequence"/>
</dbReference>
<keyword evidence="5" id="KW-0813">Transport</keyword>
<sequence length="266" mass="28875">MRQVPVGVLYDLLTSDHEQPWRLTVHFRAFPSDVLLRWDGDSSLRAAYFNSLKEAAYICQGSARGVMDMALQAQNDMWNAVTAGDAEQYASVCSSLLMVPKARGERRPSVPLRLYIRQSHGGYMASLDTATQYTSRPVETVTETGALRSLGEVLRELLSALCAKPEATNSTAGIVSSSEQRDKLDGNAADAEGEVKGEIVEAVSSTNEKPEGGSATMQEKDLLVNGRPAEALINGVSPDLDAPLAWCHANLHSADFFLYIVVAVRE</sequence>
<evidence type="ECO:0000313" key="10">
    <source>
        <dbReference type="EMBL" id="EIE21973.1"/>
    </source>
</evidence>
<feature type="region of interest" description="Disordered" evidence="6">
    <location>
        <begin position="169"/>
        <end position="191"/>
    </location>
</feature>
<dbReference type="Pfam" id="PF20638">
    <property type="entry name" value="ATG5_UblA"/>
    <property type="match status" value="1"/>
</dbReference>
<dbReference type="Gene3D" id="3.10.20.620">
    <property type="match status" value="1"/>
</dbReference>
<dbReference type="GO" id="GO:0000422">
    <property type="term" value="P:autophagy of mitochondrion"/>
    <property type="evidence" value="ECO:0007669"/>
    <property type="project" value="TreeGrafter"/>
</dbReference>
<dbReference type="KEGG" id="csl:COCSUDRAFT_42980"/>
<accession>I0YUA4</accession>
<evidence type="ECO:0000259" key="8">
    <source>
        <dbReference type="Pfam" id="PF20637"/>
    </source>
</evidence>
<gene>
    <name evidence="10" type="ORF">COCSUDRAFT_42980</name>
</gene>
<dbReference type="GO" id="GO:0034045">
    <property type="term" value="C:phagophore assembly site membrane"/>
    <property type="evidence" value="ECO:0007669"/>
    <property type="project" value="TreeGrafter"/>
</dbReference>
<comment type="subunit">
    <text evidence="5">Conjugated with ATG12.</text>
</comment>
<name>I0YUA4_COCSC</name>
<dbReference type="eggNOG" id="KOG2976">
    <property type="taxonomic scope" value="Eukaryota"/>
</dbReference>
<dbReference type="OrthoDB" id="512771at2759"/>
<dbReference type="InterPro" id="IPR048940">
    <property type="entry name" value="ATG5_HBR"/>
</dbReference>
<feature type="domain" description="Autophagy protein ATG5 alpha-helical bundle region" evidence="8">
    <location>
        <begin position="43"/>
        <end position="97"/>
    </location>
</feature>
<feature type="compositionally biased region" description="Polar residues" evidence="6">
    <location>
        <begin position="169"/>
        <end position="178"/>
    </location>
</feature>
<dbReference type="GO" id="GO:0034727">
    <property type="term" value="P:piecemeal microautophagy of the nucleus"/>
    <property type="evidence" value="ECO:0007669"/>
    <property type="project" value="TreeGrafter"/>
</dbReference>
<dbReference type="InterPro" id="IPR048318">
    <property type="entry name" value="ATG5_UblB"/>
</dbReference>
<feature type="domain" description="Autophagy protein ATG5 UblB" evidence="7">
    <location>
        <begin position="110"/>
        <end position="262"/>
    </location>
</feature>
<dbReference type="RefSeq" id="XP_005646517.1">
    <property type="nucleotide sequence ID" value="XM_005646460.1"/>
</dbReference>
<evidence type="ECO:0000313" key="11">
    <source>
        <dbReference type="Proteomes" id="UP000007264"/>
    </source>
</evidence>
<reference evidence="10 11" key="1">
    <citation type="journal article" date="2012" name="Genome Biol.">
        <title>The genome of the polar eukaryotic microalga coccomyxa subellipsoidea reveals traits of cold adaptation.</title>
        <authorList>
            <person name="Blanc G."/>
            <person name="Agarkova I."/>
            <person name="Grimwood J."/>
            <person name="Kuo A."/>
            <person name="Brueggeman A."/>
            <person name="Dunigan D."/>
            <person name="Gurnon J."/>
            <person name="Ladunga I."/>
            <person name="Lindquist E."/>
            <person name="Lucas S."/>
            <person name="Pangilinan J."/>
            <person name="Proschold T."/>
            <person name="Salamov A."/>
            <person name="Schmutz J."/>
            <person name="Weeks D."/>
            <person name="Yamada T."/>
            <person name="Claverie J.M."/>
            <person name="Grigoriev I."/>
            <person name="Van Etten J."/>
            <person name="Lomsadze A."/>
            <person name="Borodovsky M."/>
        </authorList>
    </citation>
    <scope>NUCLEOTIDE SEQUENCE [LARGE SCALE GENOMIC DNA]</scope>
    <source>
        <strain evidence="10 11">C-169</strain>
    </source>
</reference>
<dbReference type="InterPro" id="IPR007239">
    <property type="entry name" value="Atg5"/>
</dbReference>
<comment type="similarity">
    <text evidence="1 5">Belongs to the ATG5 family.</text>
</comment>
<evidence type="ECO:0000256" key="2">
    <source>
        <dbReference type="ARBA" id="ARBA00022499"/>
    </source>
</evidence>
<evidence type="ECO:0000256" key="4">
    <source>
        <dbReference type="ARBA" id="ARBA00023006"/>
    </source>
</evidence>
<evidence type="ECO:0000256" key="3">
    <source>
        <dbReference type="ARBA" id="ARBA00022843"/>
    </source>
</evidence>
<dbReference type="STRING" id="574566.I0YUA4"/>
<keyword evidence="4 5" id="KW-0072">Autophagy</keyword>
<dbReference type="Gene3D" id="1.10.246.190">
    <property type="entry name" value="Autophagy protein Apg5, helix rich domain"/>
    <property type="match status" value="1"/>
</dbReference>
<dbReference type="InterPro" id="IPR048939">
    <property type="entry name" value="ATG5_UblA"/>
</dbReference>
<dbReference type="InterPro" id="IPR042527">
    <property type="entry name" value="Atg5_UblA_dom_sf"/>
</dbReference>
<evidence type="ECO:0000256" key="6">
    <source>
        <dbReference type="SAM" id="MobiDB-lite"/>
    </source>
</evidence>
<dbReference type="AlphaFoldDB" id="I0YUA4"/>
<evidence type="ECO:0000256" key="1">
    <source>
        <dbReference type="ARBA" id="ARBA00006910"/>
    </source>
</evidence>
<dbReference type="PANTHER" id="PTHR13040">
    <property type="entry name" value="AUTOPHAGY PROTEIN 5"/>
    <property type="match status" value="1"/>
</dbReference>
<feature type="domain" description="Autophagy protein ATG5 UblA" evidence="9">
    <location>
        <begin position="3"/>
        <end position="27"/>
    </location>
</feature>
<dbReference type="InterPro" id="IPR042526">
    <property type="entry name" value="Atg5_HR"/>
</dbReference>
<keyword evidence="3 5" id="KW-0832">Ubl conjugation</keyword>
<dbReference type="Pfam" id="PF04106">
    <property type="entry name" value="ATG5_UblB"/>
    <property type="match status" value="1"/>
</dbReference>
<dbReference type="Gene3D" id="3.10.20.90">
    <property type="entry name" value="Phosphatidylinositol 3-kinase Catalytic Subunit, Chain A, domain 1"/>
    <property type="match status" value="1"/>
</dbReference>
<comment type="subcellular location">
    <subcellularLocation>
        <location evidence="5">Cytoplasm</location>
    </subcellularLocation>
</comment>
<dbReference type="Pfam" id="PF20637">
    <property type="entry name" value="ATG5_HBR"/>
    <property type="match status" value="1"/>
</dbReference>
<dbReference type="GO" id="GO:0044233">
    <property type="term" value="C:mitochondria-associated endoplasmic reticulum membrane contact site"/>
    <property type="evidence" value="ECO:0007669"/>
    <property type="project" value="TreeGrafter"/>
</dbReference>
<dbReference type="EMBL" id="AGSI01000011">
    <property type="protein sequence ID" value="EIE21973.1"/>
    <property type="molecule type" value="Genomic_DNA"/>
</dbReference>
<dbReference type="GO" id="GO:0019776">
    <property type="term" value="F:Atg8-family ligase activity"/>
    <property type="evidence" value="ECO:0007669"/>
    <property type="project" value="TreeGrafter"/>
</dbReference>
<evidence type="ECO:0000256" key="5">
    <source>
        <dbReference type="RuleBase" id="RU361202"/>
    </source>
</evidence>
<organism evidence="10 11">
    <name type="scientific">Coccomyxa subellipsoidea (strain C-169)</name>
    <name type="common">Green microalga</name>
    <dbReference type="NCBI Taxonomy" id="574566"/>
    <lineage>
        <taxon>Eukaryota</taxon>
        <taxon>Viridiplantae</taxon>
        <taxon>Chlorophyta</taxon>
        <taxon>core chlorophytes</taxon>
        <taxon>Trebouxiophyceae</taxon>
        <taxon>Trebouxiophyceae incertae sedis</taxon>
        <taxon>Coccomyxaceae</taxon>
        <taxon>Coccomyxa</taxon>
        <taxon>Coccomyxa subellipsoidea</taxon>
    </lineage>
</organism>
<evidence type="ECO:0000259" key="9">
    <source>
        <dbReference type="Pfam" id="PF20638"/>
    </source>
</evidence>
<dbReference type="GeneID" id="17039958"/>